<sequence length="82" mass="9385">MGNNKSKNSRSVISFNNFAKEKREFDAFEFEKWAHLPIPKGLEIGENKTGKPLARKVTELCCGTTNQEILFSSGRYIIVQKY</sequence>
<reference evidence="1" key="1">
    <citation type="submission" date="2023-07" db="EMBL/GenBank/DDBJ databases">
        <authorList>
            <person name="Xia Y."/>
        </authorList>
    </citation>
    <scope>NUCLEOTIDE SEQUENCE</scope>
    <source>
        <strain evidence="1">F</strain>
    </source>
</reference>
<accession>A0AA96EM75</accession>
<organism evidence="1">
    <name type="scientific">Marseillevirus sp</name>
    <dbReference type="NCBI Taxonomy" id="2809551"/>
    <lineage>
        <taxon>Viruses</taxon>
        <taxon>Varidnaviria</taxon>
        <taxon>Bamfordvirae</taxon>
        <taxon>Nucleocytoviricota</taxon>
        <taxon>Megaviricetes</taxon>
        <taxon>Pimascovirales</taxon>
        <taxon>Pimascovirales incertae sedis</taxon>
        <taxon>Marseilleviridae</taxon>
        <taxon>Marseillevirus</taxon>
    </lineage>
</organism>
<protein>
    <submittedName>
        <fullName evidence="1">Uncharacterized protein</fullName>
    </submittedName>
</protein>
<evidence type="ECO:0000313" key="1">
    <source>
        <dbReference type="EMBL" id="WNL49583.1"/>
    </source>
</evidence>
<proteinExistence type="predicted"/>
<dbReference type="EMBL" id="OR343188">
    <property type="protein sequence ID" value="WNL49583.1"/>
    <property type="molecule type" value="Genomic_DNA"/>
</dbReference>
<gene>
    <name evidence="1" type="ORF">MarFTMF_067</name>
</gene>
<name>A0AA96EM75_9VIRU</name>